<evidence type="ECO:0000259" key="1">
    <source>
        <dbReference type="Pfam" id="PF07883"/>
    </source>
</evidence>
<dbReference type="PANTHER" id="PTHR37694:SF1">
    <property type="entry name" value="SLR8022 PROTEIN"/>
    <property type="match status" value="1"/>
</dbReference>
<dbReference type="InterPro" id="IPR011051">
    <property type="entry name" value="RmlC_Cupin_sf"/>
</dbReference>
<dbReference type="Gene3D" id="2.60.120.10">
    <property type="entry name" value="Jelly Rolls"/>
    <property type="match status" value="1"/>
</dbReference>
<dbReference type="EMBL" id="DSXR01000036">
    <property type="protein sequence ID" value="HGS86518.1"/>
    <property type="molecule type" value="Genomic_DNA"/>
</dbReference>
<name>A0A7C4KYF1_9CHLR</name>
<dbReference type="InterPro" id="IPR013096">
    <property type="entry name" value="Cupin_2"/>
</dbReference>
<reference evidence="2" key="1">
    <citation type="journal article" date="2020" name="mSystems">
        <title>Genome- and Community-Level Interaction Insights into Carbon Utilization and Element Cycling Functions of Hydrothermarchaeota in Hydrothermal Sediment.</title>
        <authorList>
            <person name="Zhou Z."/>
            <person name="Liu Y."/>
            <person name="Xu W."/>
            <person name="Pan J."/>
            <person name="Luo Z.H."/>
            <person name="Li M."/>
        </authorList>
    </citation>
    <scope>NUCLEOTIDE SEQUENCE [LARGE SCALE GENOMIC DNA]</scope>
    <source>
        <strain evidence="2">SpSt-556</strain>
    </source>
</reference>
<dbReference type="Pfam" id="PF07883">
    <property type="entry name" value="Cupin_2"/>
    <property type="match status" value="1"/>
</dbReference>
<evidence type="ECO:0000313" key="2">
    <source>
        <dbReference type="EMBL" id="HGS86518.1"/>
    </source>
</evidence>
<protein>
    <submittedName>
        <fullName evidence="2">Cupin domain-containing protein</fullName>
    </submittedName>
</protein>
<sequence>MENTPTEVWNITDLIAVQPQAVVSRTLVNQKSGTVTLFAFDAGQGLSEHTAPYDALVQVLEGEMEITIAGRPYSLKAGQMILMPASQPHALRAHSAVKMLLTMIRSG</sequence>
<dbReference type="SUPFAM" id="SSF51182">
    <property type="entry name" value="RmlC-like cupins"/>
    <property type="match status" value="1"/>
</dbReference>
<feature type="domain" description="Cupin type-2" evidence="1">
    <location>
        <begin position="37"/>
        <end position="101"/>
    </location>
</feature>
<dbReference type="AlphaFoldDB" id="A0A7C4KYF1"/>
<comment type="caution">
    <text evidence="2">The sequence shown here is derived from an EMBL/GenBank/DDBJ whole genome shotgun (WGS) entry which is preliminary data.</text>
</comment>
<gene>
    <name evidence="2" type="ORF">ENT17_02760</name>
</gene>
<dbReference type="CDD" id="cd02230">
    <property type="entry name" value="cupin_HP0902-like"/>
    <property type="match status" value="1"/>
</dbReference>
<proteinExistence type="predicted"/>
<dbReference type="InterPro" id="IPR014710">
    <property type="entry name" value="RmlC-like_jellyroll"/>
</dbReference>
<accession>A0A7C4KYF1</accession>
<dbReference type="PANTHER" id="PTHR37694">
    <property type="entry name" value="SLR8022 PROTEIN"/>
    <property type="match status" value="1"/>
</dbReference>
<organism evidence="2">
    <name type="scientific">Bellilinea caldifistulae</name>
    <dbReference type="NCBI Taxonomy" id="360411"/>
    <lineage>
        <taxon>Bacteria</taxon>
        <taxon>Bacillati</taxon>
        <taxon>Chloroflexota</taxon>
        <taxon>Anaerolineae</taxon>
        <taxon>Anaerolineales</taxon>
        <taxon>Anaerolineaceae</taxon>
        <taxon>Bellilinea</taxon>
    </lineage>
</organism>